<dbReference type="EMBL" id="JABFDB010000009">
    <property type="protein sequence ID" value="NYZ20816.1"/>
    <property type="molecule type" value="Genomic_DNA"/>
</dbReference>
<dbReference type="InterPro" id="IPR036291">
    <property type="entry name" value="NAD(P)-bd_dom_sf"/>
</dbReference>
<dbReference type="InterPro" id="IPR020843">
    <property type="entry name" value="ER"/>
</dbReference>
<comment type="cofactor">
    <cofactor evidence="1 6">
        <name>Zn(2+)</name>
        <dbReference type="ChEBI" id="CHEBI:29105"/>
    </cofactor>
</comment>
<dbReference type="Pfam" id="PF08240">
    <property type="entry name" value="ADH_N"/>
    <property type="match status" value="1"/>
</dbReference>
<name>A0ABX2T917_9PROT</name>
<dbReference type="RefSeq" id="WP_180282595.1">
    <property type="nucleotide sequence ID" value="NZ_JABFDB010000009.1"/>
</dbReference>
<evidence type="ECO:0000256" key="1">
    <source>
        <dbReference type="ARBA" id="ARBA00001947"/>
    </source>
</evidence>
<evidence type="ECO:0000313" key="8">
    <source>
        <dbReference type="EMBL" id="NYZ20816.1"/>
    </source>
</evidence>
<protein>
    <submittedName>
        <fullName evidence="8">L-idonate 5-dehydrogenase</fullName>
    </submittedName>
</protein>
<keyword evidence="4 6" id="KW-0862">Zinc</keyword>
<keyword evidence="9" id="KW-1185">Reference proteome</keyword>
<dbReference type="InterPro" id="IPR002328">
    <property type="entry name" value="ADH_Zn_CS"/>
</dbReference>
<dbReference type="InterPro" id="IPR011032">
    <property type="entry name" value="GroES-like_sf"/>
</dbReference>
<evidence type="ECO:0000259" key="7">
    <source>
        <dbReference type="SMART" id="SM00829"/>
    </source>
</evidence>
<comment type="similarity">
    <text evidence="2 6">Belongs to the zinc-containing alcohol dehydrogenase family.</text>
</comment>
<dbReference type="PANTHER" id="PTHR43161:SF9">
    <property type="entry name" value="SORBITOL DEHYDROGENASE"/>
    <property type="match status" value="1"/>
</dbReference>
<dbReference type="CDD" id="cd08232">
    <property type="entry name" value="idonate-5-DH"/>
    <property type="match status" value="1"/>
</dbReference>
<keyword evidence="5" id="KW-0560">Oxidoreductase</keyword>
<dbReference type="Gene3D" id="3.90.180.10">
    <property type="entry name" value="Medium-chain alcohol dehydrogenases, catalytic domain"/>
    <property type="match status" value="1"/>
</dbReference>
<evidence type="ECO:0000256" key="4">
    <source>
        <dbReference type="ARBA" id="ARBA00022833"/>
    </source>
</evidence>
<dbReference type="InterPro" id="IPR013154">
    <property type="entry name" value="ADH-like_N"/>
</dbReference>
<evidence type="ECO:0000256" key="6">
    <source>
        <dbReference type="RuleBase" id="RU361277"/>
    </source>
</evidence>
<dbReference type="SMART" id="SM00829">
    <property type="entry name" value="PKS_ER"/>
    <property type="match status" value="1"/>
</dbReference>
<dbReference type="Proteomes" id="UP000584642">
    <property type="component" value="Unassembled WGS sequence"/>
</dbReference>
<accession>A0ABX2T917</accession>
<dbReference type="Pfam" id="PF00107">
    <property type="entry name" value="ADH_zinc_N"/>
    <property type="match status" value="1"/>
</dbReference>
<organism evidence="8 9">
    <name type="scientific">Azospirillum oleiclasticum</name>
    <dbReference type="NCBI Taxonomy" id="2735135"/>
    <lineage>
        <taxon>Bacteria</taxon>
        <taxon>Pseudomonadati</taxon>
        <taxon>Pseudomonadota</taxon>
        <taxon>Alphaproteobacteria</taxon>
        <taxon>Rhodospirillales</taxon>
        <taxon>Azospirillaceae</taxon>
        <taxon>Azospirillum</taxon>
    </lineage>
</organism>
<dbReference type="InterPro" id="IPR013149">
    <property type="entry name" value="ADH-like_C"/>
</dbReference>
<feature type="domain" description="Enoyl reductase (ER)" evidence="7">
    <location>
        <begin position="8"/>
        <end position="342"/>
    </location>
</feature>
<dbReference type="SUPFAM" id="SSF51735">
    <property type="entry name" value="NAD(P)-binding Rossmann-fold domains"/>
    <property type="match status" value="1"/>
</dbReference>
<proteinExistence type="inferred from homology"/>
<sequence>MKACVIHGAKDLRLEQRTPPSPGETGVVVRVRAGGICGSDIHYFKDGRVGDFVIREPLVPGHEIAGEVTAVGASVSTLLPGDTVAVHPGRSCGRCPRCREGRPNLCQAVFYMGSASKFPHMQGGFCETVTVDESQCHVVRSIDATVAAFAEPLSVALHAAHRAGNLMGQRVLVIGAGPIGQLVLLAARRGGAAAVTVTDLVDASLATARRLGADEVINVGTEAGALEEAARRSGGFDVVFEVSGAPAGLNAAIDTVRPGGVIVQVGSLPGGASPVSANRIMAKELDLRGAFRFGNVFADAVSCLERGVFDVSPIITAVVPMVDAAEAFRMATERGKHLKVMIAF</sequence>
<dbReference type="PROSITE" id="PS00059">
    <property type="entry name" value="ADH_ZINC"/>
    <property type="match status" value="1"/>
</dbReference>
<reference evidence="8 9" key="1">
    <citation type="submission" date="2020-05" db="EMBL/GenBank/DDBJ databases">
        <title>Azospirillum oleiclasticum sp. nov, a nitrogen-fixing and heavy crude oil-emulsifying bacterium isolated from the crude oil of Yumen Oilfield.</title>
        <authorList>
            <person name="Wu D."/>
            <person name="Cai M."/>
            <person name="Zhang X."/>
        </authorList>
    </citation>
    <scope>NUCLEOTIDE SEQUENCE [LARGE SCALE GENOMIC DNA]</scope>
    <source>
        <strain evidence="8 9">ROY-1-1-2</strain>
    </source>
</reference>
<evidence type="ECO:0000256" key="2">
    <source>
        <dbReference type="ARBA" id="ARBA00008072"/>
    </source>
</evidence>
<dbReference type="SUPFAM" id="SSF50129">
    <property type="entry name" value="GroES-like"/>
    <property type="match status" value="1"/>
</dbReference>
<comment type="caution">
    <text evidence="8">The sequence shown here is derived from an EMBL/GenBank/DDBJ whole genome shotgun (WGS) entry which is preliminary data.</text>
</comment>
<evidence type="ECO:0000256" key="3">
    <source>
        <dbReference type="ARBA" id="ARBA00022723"/>
    </source>
</evidence>
<dbReference type="Gene3D" id="3.40.50.720">
    <property type="entry name" value="NAD(P)-binding Rossmann-like Domain"/>
    <property type="match status" value="1"/>
</dbReference>
<evidence type="ECO:0000313" key="9">
    <source>
        <dbReference type="Proteomes" id="UP000584642"/>
    </source>
</evidence>
<keyword evidence="3 6" id="KW-0479">Metal-binding</keyword>
<evidence type="ECO:0000256" key="5">
    <source>
        <dbReference type="ARBA" id="ARBA00023002"/>
    </source>
</evidence>
<gene>
    <name evidence="8" type="ORF">HND93_13965</name>
</gene>
<dbReference type="PANTHER" id="PTHR43161">
    <property type="entry name" value="SORBITOL DEHYDROGENASE"/>
    <property type="match status" value="1"/>
</dbReference>